<dbReference type="Gene3D" id="1.10.3720.10">
    <property type="entry name" value="MetI-like"/>
    <property type="match status" value="1"/>
</dbReference>
<evidence type="ECO:0000256" key="7">
    <source>
        <dbReference type="RuleBase" id="RU363032"/>
    </source>
</evidence>
<dbReference type="Pfam" id="PF00528">
    <property type="entry name" value="BPD_transp_1"/>
    <property type="match status" value="1"/>
</dbReference>
<evidence type="ECO:0000256" key="3">
    <source>
        <dbReference type="ARBA" id="ARBA00022475"/>
    </source>
</evidence>
<evidence type="ECO:0000256" key="2">
    <source>
        <dbReference type="ARBA" id="ARBA00022448"/>
    </source>
</evidence>
<evidence type="ECO:0000256" key="5">
    <source>
        <dbReference type="ARBA" id="ARBA00022989"/>
    </source>
</evidence>
<dbReference type="PANTHER" id="PTHR32243">
    <property type="entry name" value="MALTOSE TRANSPORT SYSTEM PERMEASE-RELATED"/>
    <property type="match status" value="1"/>
</dbReference>
<gene>
    <name evidence="9" type="ORF">FHS21_006066</name>
</gene>
<dbReference type="SUPFAM" id="SSF161098">
    <property type="entry name" value="MetI-like"/>
    <property type="match status" value="1"/>
</dbReference>
<proteinExistence type="inferred from homology"/>
<evidence type="ECO:0000313" key="9">
    <source>
        <dbReference type="EMBL" id="MBB3149612.1"/>
    </source>
</evidence>
<dbReference type="InterPro" id="IPR000515">
    <property type="entry name" value="MetI-like"/>
</dbReference>
<keyword evidence="10" id="KW-1185">Reference proteome</keyword>
<dbReference type="CDD" id="cd06261">
    <property type="entry name" value="TM_PBP2"/>
    <property type="match status" value="1"/>
</dbReference>
<dbReference type="EMBL" id="JACHXN010000036">
    <property type="protein sequence ID" value="MBB3149612.1"/>
    <property type="molecule type" value="Genomic_DNA"/>
</dbReference>
<comment type="subcellular location">
    <subcellularLocation>
        <location evidence="1 7">Cell membrane</location>
        <topology evidence="1 7">Multi-pass membrane protein</topology>
    </subcellularLocation>
</comment>
<dbReference type="PROSITE" id="PS50928">
    <property type="entry name" value="ABC_TM1"/>
    <property type="match status" value="1"/>
</dbReference>
<accession>A0A839ULN3</accession>
<dbReference type="GO" id="GO:0055085">
    <property type="term" value="P:transmembrane transport"/>
    <property type="evidence" value="ECO:0007669"/>
    <property type="project" value="InterPro"/>
</dbReference>
<evidence type="ECO:0000256" key="1">
    <source>
        <dbReference type="ARBA" id="ARBA00004651"/>
    </source>
</evidence>
<dbReference type="Proteomes" id="UP000554520">
    <property type="component" value="Unassembled WGS sequence"/>
</dbReference>
<dbReference type="AlphaFoldDB" id="A0A839ULN3"/>
<dbReference type="RefSeq" id="WP_210283664.1">
    <property type="nucleotide sequence ID" value="NZ_JACHXN010000036.1"/>
</dbReference>
<evidence type="ECO:0000313" key="10">
    <source>
        <dbReference type="Proteomes" id="UP000554520"/>
    </source>
</evidence>
<evidence type="ECO:0000259" key="8">
    <source>
        <dbReference type="PROSITE" id="PS50928"/>
    </source>
</evidence>
<comment type="caution">
    <text evidence="9">The sequence shown here is derived from an EMBL/GenBank/DDBJ whole genome shotgun (WGS) entry which is preliminary data.</text>
</comment>
<feature type="transmembrane region" description="Helical" evidence="7">
    <location>
        <begin position="241"/>
        <end position="267"/>
    </location>
</feature>
<keyword evidence="2 7" id="KW-0813">Transport</keyword>
<feature type="transmembrane region" description="Helical" evidence="7">
    <location>
        <begin position="106"/>
        <end position="133"/>
    </location>
</feature>
<feature type="transmembrane region" description="Helical" evidence="7">
    <location>
        <begin position="12"/>
        <end position="33"/>
    </location>
</feature>
<keyword evidence="3" id="KW-1003">Cell membrane</keyword>
<keyword evidence="5 7" id="KW-1133">Transmembrane helix</keyword>
<comment type="similarity">
    <text evidence="7">Belongs to the binding-protein-dependent transport system permease family.</text>
</comment>
<dbReference type="InterPro" id="IPR035906">
    <property type="entry name" value="MetI-like_sf"/>
</dbReference>
<feature type="transmembrane region" description="Helical" evidence="7">
    <location>
        <begin position="183"/>
        <end position="208"/>
    </location>
</feature>
<feature type="transmembrane region" description="Helical" evidence="7">
    <location>
        <begin position="139"/>
        <end position="162"/>
    </location>
</feature>
<dbReference type="PANTHER" id="PTHR32243:SF18">
    <property type="entry name" value="INNER MEMBRANE ABC TRANSPORTER PERMEASE PROTEIN YCJP"/>
    <property type="match status" value="1"/>
</dbReference>
<name>A0A839ULN3_9HYPH</name>
<evidence type="ECO:0000256" key="6">
    <source>
        <dbReference type="ARBA" id="ARBA00023136"/>
    </source>
</evidence>
<sequence length="276" mass="30732">MSLRKFLPVRSGVIASLVAGLVIYTLFPVYWMVVSSVREKAKLFSTEIFPDAFSFESYRTILTLTDFPTYYLNSILVTIATTLMTIGLATPMAYALVRGKVPGAMLVVRAMLFAYMFPAMLLAIPIQVFLVHVGFDDSLISLIFAYSSFTLPLGVWMMWSFLKRFPFEIEEAAWIDGCSRWKAIYLIILPVTMPGVISVAIFSFLLAWSDFVFSLILISRDELKTLPYGLSSIVTAYDADWGVIMAGSTMISLPLLALFIFLGRYFVAGLSAGAVK</sequence>
<feature type="domain" description="ABC transmembrane type-1" evidence="8">
    <location>
        <begin position="71"/>
        <end position="262"/>
    </location>
</feature>
<reference evidence="9 10" key="1">
    <citation type="submission" date="2020-08" db="EMBL/GenBank/DDBJ databases">
        <title>Genomic Encyclopedia of Type Strains, Phase III (KMG-III): the genomes of soil and plant-associated and newly described type strains.</title>
        <authorList>
            <person name="Whitman W."/>
        </authorList>
    </citation>
    <scope>NUCLEOTIDE SEQUENCE [LARGE SCALE GENOMIC DNA]</scope>
    <source>
        <strain evidence="9 10">CECT 7015</strain>
    </source>
</reference>
<keyword evidence="4 7" id="KW-0812">Transmembrane</keyword>
<organism evidence="9 10">
    <name type="scientific">Phyllobacterium trifolii</name>
    <dbReference type="NCBI Taxonomy" id="300193"/>
    <lineage>
        <taxon>Bacteria</taxon>
        <taxon>Pseudomonadati</taxon>
        <taxon>Pseudomonadota</taxon>
        <taxon>Alphaproteobacteria</taxon>
        <taxon>Hyphomicrobiales</taxon>
        <taxon>Phyllobacteriaceae</taxon>
        <taxon>Phyllobacterium</taxon>
    </lineage>
</organism>
<dbReference type="GO" id="GO:0005886">
    <property type="term" value="C:plasma membrane"/>
    <property type="evidence" value="ECO:0007669"/>
    <property type="project" value="UniProtKB-SubCell"/>
</dbReference>
<feature type="transmembrane region" description="Helical" evidence="7">
    <location>
        <begin position="70"/>
        <end position="94"/>
    </location>
</feature>
<dbReference type="InterPro" id="IPR050901">
    <property type="entry name" value="BP-dep_ABC_trans_perm"/>
</dbReference>
<protein>
    <submittedName>
        <fullName evidence="9">ABC-type glycerol-3-phosphate transport system permease component</fullName>
    </submittedName>
</protein>
<keyword evidence="6 7" id="KW-0472">Membrane</keyword>
<evidence type="ECO:0000256" key="4">
    <source>
        <dbReference type="ARBA" id="ARBA00022692"/>
    </source>
</evidence>